<sequence>MSGVSFENNVSVATKGSGDWHNNDGTFIADLTDPGNSACCFVPLGITGIDELPPNRYWMLPSPEEYVRVYHPEGEQQDYTEKDVIKTVEKLADVPLVSIEALAEARPWEYDTPVKPGRNTGKAGDKVHPRDVSSPIPFLSSLCIDAAFSNYQVEGLVDLMWMPDKVSLVAECLRTQASITISDTSLPMLMHVLKHELSTGASRLDISLFALSPTQLAVCMREIVKPIDSIKLGKHAGLEHVHALLTAHPHVRRLDLSYTAIPSTNLAVLLDSKTKLFCQVKSIAHPLFLENGHPVA</sequence>
<dbReference type="Proteomes" id="UP000814128">
    <property type="component" value="Unassembled WGS sequence"/>
</dbReference>
<protein>
    <submittedName>
        <fullName evidence="1">Uncharacterized protein</fullName>
    </submittedName>
</protein>
<reference evidence="1" key="1">
    <citation type="submission" date="2021-02" db="EMBL/GenBank/DDBJ databases">
        <authorList>
            <consortium name="DOE Joint Genome Institute"/>
            <person name="Ahrendt S."/>
            <person name="Looney B.P."/>
            <person name="Miyauchi S."/>
            <person name="Morin E."/>
            <person name="Drula E."/>
            <person name="Courty P.E."/>
            <person name="Chicoki N."/>
            <person name="Fauchery L."/>
            <person name="Kohler A."/>
            <person name="Kuo A."/>
            <person name="Labutti K."/>
            <person name="Pangilinan J."/>
            <person name="Lipzen A."/>
            <person name="Riley R."/>
            <person name="Andreopoulos W."/>
            <person name="He G."/>
            <person name="Johnson J."/>
            <person name="Barry K.W."/>
            <person name="Grigoriev I.V."/>
            <person name="Nagy L."/>
            <person name="Hibbett D."/>
            <person name="Henrissat B."/>
            <person name="Matheny P.B."/>
            <person name="Labbe J."/>
            <person name="Martin F."/>
        </authorList>
    </citation>
    <scope>NUCLEOTIDE SEQUENCE</scope>
    <source>
        <strain evidence="1">EC-137</strain>
    </source>
</reference>
<proteinExistence type="predicted"/>
<reference evidence="1" key="2">
    <citation type="journal article" date="2022" name="New Phytol.">
        <title>Evolutionary transition to the ectomycorrhizal habit in the genomes of a hyperdiverse lineage of mushroom-forming fungi.</title>
        <authorList>
            <person name="Looney B."/>
            <person name="Miyauchi S."/>
            <person name="Morin E."/>
            <person name="Drula E."/>
            <person name="Courty P.E."/>
            <person name="Kohler A."/>
            <person name="Kuo A."/>
            <person name="LaButti K."/>
            <person name="Pangilinan J."/>
            <person name="Lipzen A."/>
            <person name="Riley R."/>
            <person name="Andreopoulos W."/>
            <person name="He G."/>
            <person name="Johnson J."/>
            <person name="Nolan M."/>
            <person name="Tritt A."/>
            <person name="Barry K.W."/>
            <person name="Grigoriev I.V."/>
            <person name="Nagy L.G."/>
            <person name="Hibbett D."/>
            <person name="Henrissat B."/>
            <person name="Matheny P.B."/>
            <person name="Labbe J."/>
            <person name="Martin F.M."/>
        </authorList>
    </citation>
    <scope>NUCLEOTIDE SEQUENCE</scope>
    <source>
        <strain evidence="1">EC-137</strain>
    </source>
</reference>
<gene>
    <name evidence="1" type="ORF">K488DRAFT_88385</name>
</gene>
<accession>A0ACB8QDN1</accession>
<evidence type="ECO:0000313" key="1">
    <source>
        <dbReference type="EMBL" id="KAI0029790.1"/>
    </source>
</evidence>
<organism evidence="1 2">
    <name type="scientific">Vararia minispora EC-137</name>
    <dbReference type="NCBI Taxonomy" id="1314806"/>
    <lineage>
        <taxon>Eukaryota</taxon>
        <taxon>Fungi</taxon>
        <taxon>Dikarya</taxon>
        <taxon>Basidiomycota</taxon>
        <taxon>Agaricomycotina</taxon>
        <taxon>Agaricomycetes</taxon>
        <taxon>Russulales</taxon>
        <taxon>Lachnocladiaceae</taxon>
        <taxon>Vararia</taxon>
    </lineage>
</organism>
<comment type="caution">
    <text evidence="1">The sequence shown here is derived from an EMBL/GenBank/DDBJ whole genome shotgun (WGS) entry which is preliminary data.</text>
</comment>
<keyword evidence="2" id="KW-1185">Reference proteome</keyword>
<name>A0ACB8QDN1_9AGAM</name>
<dbReference type="EMBL" id="MU273656">
    <property type="protein sequence ID" value="KAI0029790.1"/>
    <property type="molecule type" value="Genomic_DNA"/>
</dbReference>
<evidence type="ECO:0000313" key="2">
    <source>
        <dbReference type="Proteomes" id="UP000814128"/>
    </source>
</evidence>